<proteinExistence type="predicted"/>
<gene>
    <name evidence="2" type="ORF">IAC47_00765</name>
</gene>
<feature type="chain" id="PRO_5039490685" evidence="1">
    <location>
        <begin position="22"/>
        <end position="296"/>
    </location>
</feature>
<comment type="caution">
    <text evidence="2">The sequence shown here is derived from an EMBL/GenBank/DDBJ whole genome shotgun (WGS) entry which is preliminary data.</text>
</comment>
<evidence type="ECO:0000313" key="2">
    <source>
        <dbReference type="EMBL" id="HIW86796.1"/>
    </source>
</evidence>
<evidence type="ECO:0000256" key="1">
    <source>
        <dbReference type="SAM" id="SignalP"/>
    </source>
</evidence>
<dbReference type="Proteomes" id="UP000824267">
    <property type="component" value="Unassembled WGS sequence"/>
</dbReference>
<keyword evidence="1" id="KW-0732">Signal</keyword>
<dbReference type="EMBL" id="DXGG01000029">
    <property type="protein sequence ID" value="HIW86796.1"/>
    <property type="molecule type" value="Genomic_DNA"/>
</dbReference>
<name>A0A9D1REJ7_9BACT</name>
<sequence>MRRLLYLLFALFLCGSFSSFAQGTQKPKIAVYVENKDNDNRLTEYVSQYFVNAIVKKGKYTVVERTKEFLAELKKEHYFERTGEVDDEQIAKMGKMDGVDFICAIRISSGNIYARVISVETATVQMSAAPNYIGNYYNLSSYNNASLKEVFTSLFGPDPQPSASSASKRPKINTPDNSMGFMITSSFDSKGIIGMSFPFNRGFFQSGLCILYPIDEDGFNVQFTVSIGLRLKYIALDCGLGVFGGTTTPEYLIRPTIIGYIPMSNDKYFNISFGYNYVFDAKILTNGLVFGIGLSF</sequence>
<reference evidence="2" key="1">
    <citation type="journal article" date="2021" name="PeerJ">
        <title>Extensive microbial diversity within the chicken gut microbiome revealed by metagenomics and culture.</title>
        <authorList>
            <person name="Gilroy R."/>
            <person name="Ravi A."/>
            <person name="Getino M."/>
            <person name="Pursley I."/>
            <person name="Horton D.L."/>
            <person name="Alikhan N.F."/>
            <person name="Baker D."/>
            <person name="Gharbi K."/>
            <person name="Hall N."/>
            <person name="Watson M."/>
            <person name="Adriaenssens E.M."/>
            <person name="Foster-Nyarko E."/>
            <person name="Jarju S."/>
            <person name="Secka A."/>
            <person name="Antonio M."/>
            <person name="Oren A."/>
            <person name="Chaudhuri R.R."/>
            <person name="La Ragione R."/>
            <person name="Hildebrand F."/>
            <person name="Pallen M.J."/>
        </authorList>
    </citation>
    <scope>NUCLEOTIDE SEQUENCE</scope>
    <source>
        <strain evidence="2">Gambia16-930</strain>
    </source>
</reference>
<accession>A0A9D1REJ7</accession>
<dbReference type="InterPro" id="IPR005534">
    <property type="entry name" value="Curli_assmbl/transp-comp_CsgG"/>
</dbReference>
<feature type="signal peptide" evidence="1">
    <location>
        <begin position="1"/>
        <end position="21"/>
    </location>
</feature>
<reference evidence="2" key="2">
    <citation type="submission" date="2021-04" db="EMBL/GenBank/DDBJ databases">
        <authorList>
            <person name="Gilroy R."/>
        </authorList>
    </citation>
    <scope>NUCLEOTIDE SEQUENCE</scope>
    <source>
        <strain evidence="2">Gambia16-930</strain>
    </source>
</reference>
<protein>
    <submittedName>
        <fullName evidence="2">CsgG/HfaB family protein</fullName>
    </submittedName>
</protein>
<dbReference type="AlphaFoldDB" id="A0A9D1REJ7"/>
<dbReference type="GO" id="GO:0030288">
    <property type="term" value="C:outer membrane-bounded periplasmic space"/>
    <property type="evidence" value="ECO:0007669"/>
    <property type="project" value="InterPro"/>
</dbReference>
<dbReference type="Pfam" id="PF03783">
    <property type="entry name" value="CsgG"/>
    <property type="match status" value="1"/>
</dbReference>
<evidence type="ECO:0000313" key="3">
    <source>
        <dbReference type="Proteomes" id="UP000824267"/>
    </source>
</evidence>
<organism evidence="2 3">
    <name type="scientific">Candidatus Onthomorpha intestinigallinarum</name>
    <dbReference type="NCBI Taxonomy" id="2840880"/>
    <lineage>
        <taxon>Bacteria</taxon>
        <taxon>Pseudomonadati</taxon>
        <taxon>Bacteroidota</taxon>
        <taxon>Bacteroidia</taxon>
        <taxon>Bacteroidales</taxon>
        <taxon>Candidatus Onthomorpha</taxon>
    </lineage>
</organism>
<dbReference type="Gene3D" id="3.40.50.10610">
    <property type="entry name" value="ABC-type transport auxiliary lipoprotein component"/>
    <property type="match status" value="1"/>
</dbReference>